<evidence type="ECO:0000259" key="5">
    <source>
        <dbReference type="Pfam" id="PF00182"/>
    </source>
</evidence>
<dbReference type="PANTHER" id="PTHR22595:SF79">
    <property type="entry name" value="CHITINASE 12"/>
    <property type="match status" value="1"/>
</dbReference>
<keyword evidence="4" id="KW-0732">Signal</keyword>
<dbReference type="AlphaFoldDB" id="A0A2I7N4R3"/>
<dbReference type="GO" id="GO:0004568">
    <property type="term" value="F:chitinase activity"/>
    <property type="evidence" value="ECO:0007669"/>
    <property type="project" value="InterPro"/>
</dbReference>
<keyword evidence="7" id="KW-1185">Reference proteome</keyword>
<dbReference type="PANTHER" id="PTHR22595">
    <property type="entry name" value="CHITINASE-RELATED"/>
    <property type="match status" value="1"/>
</dbReference>
<feature type="compositionally biased region" description="Pro residues" evidence="3">
    <location>
        <begin position="447"/>
        <end position="463"/>
    </location>
</feature>
<feature type="domain" description="Glycoside hydrolase family 19 catalytic" evidence="5">
    <location>
        <begin position="240"/>
        <end position="372"/>
    </location>
</feature>
<dbReference type="RefSeq" id="WP_102950749.1">
    <property type="nucleotide sequence ID" value="NZ_CP024847.1"/>
</dbReference>
<evidence type="ECO:0000313" key="7">
    <source>
        <dbReference type="Proteomes" id="UP000236655"/>
    </source>
</evidence>
<proteinExistence type="predicted"/>
<dbReference type="Pfam" id="PF00182">
    <property type="entry name" value="Glyco_hydro_19"/>
    <property type="match status" value="1"/>
</dbReference>
<feature type="chain" id="PRO_5014384773" description="Glycoside hydrolase family 19 catalytic domain-containing protein" evidence="4">
    <location>
        <begin position="19"/>
        <end position="583"/>
    </location>
</feature>
<dbReference type="Gene3D" id="1.10.530.10">
    <property type="match status" value="1"/>
</dbReference>
<feature type="signal peptide" evidence="4">
    <location>
        <begin position="1"/>
        <end position="18"/>
    </location>
</feature>
<dbReference type="PROSITE" id="PS51257">
    <property type="entry name" value="PROKAR_LIPOPROTEIN"/>
    <property type="match status" value="1"/>
</dbReference>
<gene>
    <name evidence="6" type="ORF">CUN60_03815</name>
</gene>
<dbReference type="GO" id="GO:0006952">
    <property type="term" value="P:defense response"/>
    <property type="evidence" value="ECO:0007669"/>
    <property type="project" value="UniProtKB-KW"/>
</dbReference>
<accession>A0A2I7N4R3</accession>
<dbReference type="InterPro" id="IPR023346">
    <property type="entry name" value="Lysozyme-like_dom_sf"/>
</dbReference>
<dbReference type="OrthoDB" id="6018988at2"/>
<dbReference type="CDD" id="cd00325">
    <property type="entry name" value="chitinase_GH19"/>
    <property type="match status" value="1"/>
</dbReference>
<keyword evidence="2" id="KW-1015">Disulfide bond</keyword>
<evidence type="ECO:0000256" key="3">
    <source>
        <dbReference type="SAM" id="MobiDB-lite"/>
    </source>
</evidence>
<dbReference type="KEGG" id="nba:CUN60_03815"/>
<reference evidence="7" key="1">
    <citation type="submission" date="2017-11" db="EMBL/GenBank/DDBJ databases">
        <authorList>
            <person name="Chan K.G."/>
            <person name="Lee L.S."/>
        </authorList>
    </citation>
    <scope>NUCLEOTIDE SEQUENCE [LARGE SCALE GENOMIC DNA]</scope>
    <source>
        <strain evidence="7">DSM 100970</strain>
    </source>
</reference>
<evidence type="ECO:0000313" key="6">
    <source>
        <dbReference type="EMBL" id="AUR51450.1"/>
    </source>
</evidence>
<dbReference type="SUPFAM" id="SSF53955">
    <property type="entry name" value="Lysozyme-like"/>
    <property type="match status" value="1"/>
</dbReference>
<sequence>MKLKMITLALLGATALTACNNTGSATSATTTATAAASTQSDLAEKLSSKNAVDTTIDVTDLNPQDWQKDWADQISKLSAEEQLKLKEIGYYVRASKVNLDKIYPGSSSNPENVKRIERLMPRANFEKTFPLTAHHQIINGFDPADVYSYSNFLKAAAVLPGYCGDFSSYPGTKTAEMTNPDEVCKRMMATTFAHAVQETGSAKSDDKVDIQNKIITAFSSVAEENSTPENRRVGPYQETSGPFSASGQFASMVANKYYYGRGAKQLSYTSNYANLSLMLYGNLLLVEDPDLVAGDNILPYLSALVYAVQPKNGRPSIAEVMDGNFKKSAQGTAASYAKLGFPFTIALVNGGPECKGTNYENTRTRLRSFKYFSQAGNLFTSGFALTDAETNATTCDNINPDDPSIWAASQRYYYFSPADGCTLVKWDSNNPIYGGSGYRQAVCNAPTPSPTPAPTPAPTPTPAPDVVDYNGFKLTVINDSNKMGIDKLYISDFRAKDQGFNLPYVHEAETLIFPNATPSDAAALKKLNKRTLWITFSPTWEEDSETVHTYNCSPFAFTQNTTVVIRPSSKAGENACETYPTDE</sequence>
<dbReference type="Proteomes" id="UP000236655">
    <property type="component" value="Chromosome"/>
</dbReference>
<organism evidence="6 7">
    <name type="scientific">Aquella oligotrophica</name>
    <dbReference type="NCBI Taxonomy" id="2067065"/>
    <lineage>
        <taxon>Bacteria</taxon>
        <taxon>Pseudomonadati</taxon>
        <taxon>Pseudomonadota</taxon>
        <taxon>Betaproteobacteria</taxon>
        <taxon>Neisseriales</taxon>
        <taxon>Neisseriaceae</taxon>
        <taxon>Aquella</taxon>
    </lineage>
</organism>
<dbReference type="EMBL" id="CP024847">
    <property type="protein sequence ID" value="AUR51450.1"/>
    <property type="molecule type" value="Genomic_DNA"/>
</dbReference>
<evidence type="ECO:0000256" key="2">
    <source>
        <dbReference type="ARBA" id="ARBA00023157"/>
    </source>
</evidence>
<name>A0A2I7N4R3_9NEIS</name>
<protein>
    <recommendedName>
        <fullName evidence="5">Glycoside hydrolase family 19 catalytic domain-containing protein</fullName>
    </recommendedName>
</protein>
<dbReference type="Gene3D" id="3.30.20.10">
    <property type="entry name" value="Endochitinase, domain 2"/>
    <property type="match status" value="1"/>
</dbReference>
<keyword evidence="1" id="KW-0611">Plant defense</keyword>
<evidence type="ECO:0000256" key="4">
    <source>
        <dbReference type="SAM" id="SignalP"/>
    </source>
</evidence>
<evidence type="ECO:0000256" key="1">
    <source>
        <dbReference type="ARBA" id="ARBA00022821"/>
    </source>
</evidence>
<dbReference type="GO" id="GO:0016998">
    <property type="term" value="P:cell wall macromolecule catabolic process"/>
    <property type="evidence" value="ECO:0007669"/>
    <property type="project" value="InterPro"/>
</dbReference>
<feature type="region of interest" description="Disordered" evidence="3">
    <location>
        <begin position="444"/>
        <end position="464"/>
    </location>
</feature>
<dbReference type="InterPro" id="IPR000726">
    <property type="entry name" value="Glyco_hydro_19_cat"/>
</dbReference>
<dbReference type="GO" id="GO:0006032">
    <property type="term" value="P:chitin catabolic process"/>
    <property type="evidence" value="ECO:0007669"/>
    <property type="project" value="InterPro"/>
</dbReference>